<dbReference type="Proteomes" id="UP001164390">
    <property type="component" value="Chromosome"/>
</dbReference>
<dbReference type="AlphaFoldDB" id="A0AA46TJK2"/>
<keyword evidence="7" id="KW-1185">Reference proteome</keyword>
<keyword evidence="5" id="KW-0443">Lipid metabolism</keyword>
<reference evidence="6" key="1">
    <citation type="submission" date="2022-01" db="EMBL/GenBank/DDBJ databases">
        <title>Nocardioidaceae gen. sp. A5X3R13.</title>
        <authorList>
            <person name="Lopez Marin M.A."/>
            <person name="Uhlik O."/>
        </authorList>
    </citation>
    <scope>NUCLEOTIDE SEQUENCE</scope>
    <source>
        <strain evidence="6">A5X3R13</strain>
    </source>
</reference>
<evidence type="ECO:0000256" key="1">
    <source>
        <dbReference type="ARBA" id="ARBA00010815"/>
    </source>
</evidence>
<sequence>MTERTGVADRLYGLLVRIFSVSPPLAIVGWDGSRAGASEGPVLRVRSRKAIRRLLWSPGELGLARAYVAGELDIDGDLTEAMRQLAEFGALARAKESFDAVDRREVLRTAVLLGAVGPPPRAPFEEFVPGRDQSTEGRAVVGMTHDAELIRSLLGESLTYSCAWWAEASTLDEAQYAKLDRVCRSLELRPGARLLDIGCGWGGLLLHAARHHDVRGVGVVRSAERADVVRAEVSAAGLDDRIEVRLGGPVDIDDGPYDAIADIESQDQSPEYAPAVRQLLGSGGRLLQQQMALARAVPDDAASFMRSYVHPATPLIPLSQTLGAWEDAGLELRSVHSMREDYPPTFHAWAENLDREWERVRAAVGEQQARVWRLSLALASVGFERGRVSVYQALAVRPQAHGGSGLLS</sequence>
<evidence type="ECO:0000313" key="6">
    <source>
        <dbReference type="EMBL" id="UYM06496.1"/>
    </source>
</evidence>
<dbReference type="RefSeq" id="WP_271635402.1">
    <property type="nucleotide sequence ID" value="NZ_CP094970.1"/>
</dbReference>
<dbReference type="SUPFAM" id="SSF53335">
    <property type="entry name" value="S-adenosyl-L-methionine-dependent methyltransferases"/>
    <property type="match status" value="1"/>
</dbReference>
<dbReference type="PANTHER" id="PTHR43667:SF1">
    <property type="entry name" value="CYCLOPROPANE-FATTY-ACYL-PHOSPHOLIPID SYNTHASE"/>
    <property type="match status" value="1"/>
</dbReference>
<keyword evidence="2 6" id="KW-0489">Methyltransferase</keyword>
<evidence type="ECO:0000313" key="7">
    <source>
        <dbReference type="Proteomes" id="UP001164390"/>
    </source>
</evidence>
<evidence type="ECO:0000256" key="3">
    <source>
        <dbReference type="ARBA" id="ARBA00022679"/>
    </source>
</evidence>
<dbReference type="KEGG" id="sgrg:L0C25_05330"/>
<dbReference type="GO" id="GO:0032259">
    <property type="term" value="P:methylation"/>
    <property type="evidence" value="ECO:0007669"/>
    <property type="project" value="UniProtKB-KW"/>
</dbReference>
<organism evidence="6 7">
    <name type="scientific">Solicola gregarius</name>
    <dbReference type="NCBI Taxonomy" id="2908642"/>
    <lineage>
        <taxon>Bacteria</taxon>
        <taxon>Bacillati</taxon>
        <taxon>Actinomycetota</taxon>
        <taxon>Actinomycetes</taxon>
        <taxon>Propionibacteriales</taxon>
        <taxon>Nocardioidaceae</taxon>
        <taxon>Solicola</taxon>
    </lineage>
</organism>
<dbReference type="Gene3D" id="3.40.50.150">
    <property type="entry name" value="Vaccinia Virus protein VP39"/>
    <property type="match status" value="1"/>
</dbReference>
<dbReference type="CDD" id="cd02440">
    <property type="entry name" value="AdoMet_MTases"/>
    <property type="match status" value="1"/>
</dbReference>
<dbReference type="InterPro" id="IPR003333">
    <property type="entry name" value="CMAS"/>
</dbReference>
<dbReference type="PIRSF" id="PIRSF003085">
    <property type="entry name" value="CMAS"/>
    <property type="match status" value="1"/>
</dbReference>
<keyword evidence="3 6" id="KW-0808">Transferase</keyword>
<dbReference type="InterPro" id="IPR029063">
    <property type="entry name" value="SAM-dependent_MTases_sf"/>
</dbReference>
<dbReference type="EMBL" id="CP094970">
    <property type="protein sequence ID" value="UYM06496.1"/>
    <property type="molecule type" value="Genomic_DNA"/>
</dbReference>
<dbReference type="EC" id="2.1.1.-" evidence="6"/>
<dbReference type="GO" id="GO:0008168">
    <property type="term" value="F:methyltransferase activity"/>
    <property type="evidence" value="ECO:0007669"/>
    <property type="project" value="UniProtKB-KW"/>
</dbReference>
<protein>
    <submittedName>
        <fullName evidence="6">Class I SAM-dependent methyltransferase</fullName>
        <ecNumber evidence="6">2.1.1.-</ecNumber>
    </submittedName>
</protein>
<dbReference type="PANTHER" id="PTHR43667">
    <property type="entry name" value="CYCLOPROPANE-FATTY-ACYL-PHOSPHOLIPID SYNTHASE"/>
    <property type="match status" value="1"/>
</dbReference>
<gene>
    <name evidence="6" type="ORF">L0C25_05330</name>
</gene>
<evidence type="ECO:0000256" key="4">
    <source>
        <dbReference type="ARBA" id="ARBA00022691"/>
    </source>
</evidence>
<proteinExistence type="inferred from homology"/>
<name>A0AA46TJK2_9ACTN</name>
<dbReference type="GO" id="GO:0008610">
    <property type="term" value="P:lipid biosynthetic process"/>
    <property type="evidence" value="ECO:0007669"/>
    <property type="project" value="InterPro"/>
</dbReference>
<comment type="similarity">
    <text evidence="1">Belongs to the CFA/CMAS family.</text>
</comment>
<evidence type="ECO:0000256" key="5">
    <source>
        <dbReference type="ARBA" id="ARBA00023098"/>
    </source>
</evidence>
<keyword evidence="4" id="KW-0949">S-adenosyl-L-methionine</keyword>
<dbReference type="InterPro" id="IPR050723">
    <property type="entry name" value="CFA/CMAS"/>
</dbReference>
<evidence type="ECO:0000256" key="2">
    <source>
        <dbReference type="ARBA" id="ARBA00022603"/>
    </source>
</evidence>
<accession>A0AA46TJK2</accession>
<dbReference type="Pfam" id="PF02353">
    <property type="entry name" value="CMAS"/>
    <property type="match status" value="1"/>
</dbReference>